<evidence type="ECO:0000313" key="1">
    <source>
        <dbReference type="EMBL" id="OWZ21683.1"/>
    </source>
</evidence>
<name>A0A225WVR2_9STRA</name>
<dbReference type="EMBL" id="NBNE01000199">
    <property type="protein sequence ID" value="OWZ21683.1"/>
    <property type="molecule type" value="Genomic_DNA"/>
</dbReference>
<accession>A0A225WVR2</accession>
<proteinExistence type="predicted"/>
<gene>
    <name evidence="1" type="ORF">PHMEG_0003743</name>
</gene>
<comment type="caution">
    <text evidence="1">The sequence shown here is derived from an EMBL/GenBank/DDBJ whole genome shotgun (WGS) entry which is preliminary data.</text>
</comment>
<dbReference type="OrthoDB" id="128837at2759"/>
<dbReference type="AlphaFoldDB" id="A0A225WVR2"/>
<keyword evidence="2" id="KW-1185">Reference proteome</keyword>
<evidence type="ECO:0000313" key="2">
    <source>
        <dbReference type="Proteomes" id="UP000198211"/>
    </source>
</evidence>
<protein>
    <submittedName>
        <fullName evidence="1">Uncharacterized protein</fullName>
    </submittedName>
</protein>
<dbReference type="Proteomes" id="UP000198211">
    <property type="component" value="Unassembled WGS sequence"/>
</dbReference>
<sequence>MDLLLCRFELVYFATRSIQITHGPRCTTIQHVDSIYSIVKQRHPVFVFGISDTCGKYFPMVYFCTSQCQGCGVAWCFVVSKRIIWELFLVRFTPQFIMMEADNAQNNATTEQLPGAKIFMCWFEFCPSIRRAAKPIIDQ</sequence>
<dbReference type="STRING" id="4795.A0A225WVR2"/>
<organism evidence="1 2">
    <name type="scientific">Phytophthora megakarya</name>
    <dbReference type="NCBI Taxonomy" id="4795"/>
    <lineage>
        <taxon>Eukaryota</taxon>
        <taxon>Sar</taxon>
        <taxon>Stramenopiles</taxon>
        <taxon>Oomycota</taxon>
        <taxon>Peronosporomycetes</taxon>
        <taxon>Peronosporales</taxon>
        <taxon>Peronosporaceae</taxon>
        <taxon>Phytophthora</taxon>
    </lineage>
</organism>
<reference evidence="2" key="1">
    <citation type="submission" date="2017-03" db="EMBL/GenBank/DDBJ databases">
        <title>Phytopthora megakarya and P. palmivora, two closely related causual agents of cacao black pod achieved similar genome size and gene model numbers by different mechanisms.</title>
        <authorList>
            <person name="Ali S."/>
            <person name="Shao J."/>
            <person name="Larry D.J."/>
            <person name="Kronmiller B."/>
            <person name="Shen D."/>
            <person name="Strem M.D."/>
            <person name="Melnick R.L."/>
            <person name="Guiltinan M.J."/>
            <person name="Tyler B.M."/>
            <person name="Meinhardt L.W."/>
            <person name="Bailey B.A."/>
        </authorList>
    </citation>
    <scope>NUCLEOTIDE SEQUENCE [LARGE SCALE GENOMIC DNA]</scope>
    <source>
        <strain evidence="2">zdho120</strain>
    </source>
</reference>